<dbReference type="SUPFAM" id="SSF47413">
    <property type="entry name" value="lambda repressor-like DNA-binding domains"/>
    <property type="match status" value="1"/>
</dbReference>
<dbReference type="AlphaFoldDB" id="A0A124E2G8"/>
<evidence type="ECO:0000256" key="1">
    <source>
        <dbReference type="SAM" id="MobiDB-lite"/>
    </source>
</evidence>
<evidence type="ECO:0000259" key="2">
    <source>
        <dbReference type="PROSITE" id="PS50943"/>
    </source>
</evidence>
<feature type="compositionally biased region" description="Basic residues" evidence="1">
    <location>
        <begin position="224"/>
        <end position="235"/>
    </location>
</feature>
<sequence>MVKSAKTALDGWKRLGTLIRATRIEQGFANADRFAAQCGVALRVISDLETGKRTNYKLETLAKVESVLGWPSGTAVQVVSNERFTPPKKAGPSNLLFRQVHQDRNPYLVEVDDAERLITMLLEIAGRSGTLGKRPPGAKTMDLAATALPLCLPYLTRMVEDNCLPGKTLNPAVRPHYEAILTLLDTFAPTDGTGDYVRWLAGDLPNTPKHIADLYSKRHIAAHRGPVPRRVGRRQRSADSDIGD</sequence>
<dbReference type="RefSeq" id="WP_131805328.1">
    <property type="nucleotide sequence ID" value="NZ_BCSY01000058.1"/>
</dbReference>
<gene>
    <name evidence="3" type="ORF">RMCC_3750</name>
</gene>
<comment type="caution">
    <text evidence="3">The sequence shown here is derived from an EMBL/GenBank/DDBJ whole genome shotgun (WGS) entry which is preliminary data.</text>
</comment>
<dbReference type="InterPro" id="IPR010982">
    <property type="entry name" value="Lambda_DNA-bd_dom_sf"/>
</dbReference>
<feature type="region of interest" description="Disordered" evidence="1">
    <location>
        <begin position="224"/>
        <end position="244"/>
    </location>
</feature>
<accession>A0A124E2G8</accession>
<dbReference type="Proteomes" id="UP000069443">
    <property type="component" value="Unassembled WGS sequence"/>
</dbReference>
<evidence type="ECO:0000313" key="3">
    <source>
        <dbReference type="EMBL" id="GAS96784.1"/>
    </source>
</evidence>
<organism evidence="3 4">
    <name type="scientific">Mycolicibacterium canariasense</name>
    <name type="common">Mycobacterium canariasense</name>
    <dbReference type="NCBI Taxonomy" id="228230"/>
    <lineage>
        <taxon>Bacteria</taxon>
        <taxon>Bacillati</taxon>
        <taxon>Actinomycetota</taxon>
        <taxon>Actinomycetes</taxon>
        <taxon>Mycobacteriales</taxon>
        <taxon>Mycobacteriaceae</taxon>
        <taxon>Mycolicibacterium</taxon>
    </lineage>
</organism>
<dbReference type="Gene3D" id="1.10.260.40">
    <property type="entry name" value="lambda repressor-like DNA-binding domains"/>
    <property type="match status" value="1"/>
</dbReference>
<keyword evidence="4" id="KW-1185">Reference proteome</keyword>
<name>A0A124E2G8_MYCCR</name>
<reference evidence="4" key="2">
    <citation type="submission" date="2016-02" db="EMBL/GenBank/DDBJ databases">
        <title>Draft genome sequence of five rapidly growing Mycobacterium species.</title>
        <authorList>
            <person name="Katahira K."/>
            <person name="Gotou Y."/>
            <person name="Iida K."/>
            <person name="Ogura Y."/>
            <person name="Hayashi T."/>
        </authorList>
    </citation>
    <scope>NUCLEOTIDE SEQUENCE [LARGE SCALE GENOMIC DNA]</scope>
    <source>
        <strain evidence="4">JCM15298</strain>
    </source>
</reference>
<reference evidence="4" key="1">
    <citation type="journal article" date="2016" name="Genome Announc.">
        <title>Draft Genome Sequences of Five Rapidly Growing Mycobacterium Species, M. thermoresistibile, M. fortuitum subsp. acetamidolyticum, M. canariasense, M. brisbanense, and M. novocastrense.</title>
        <authorList>
            <person name="Katahira K."/>
            <person name="Ogura Y."/>
            <person name="Gotoh Y."/>
            <person name="Hayashi T."/>
        </authorList>
    </citation>
    <scope>NUCLEOTIDE SEQUENCE [LARGE SCALE GENOMIC DNA]</scope>
    <source>
        <strain evidence="4">JCM15298</strain>
    </source>
</reference>
<dbReference type="PROSITE" id="PS50943">
    <property type="entry name" value="HTH_CROC1"/>
    <property type="match status" value="1"/>
</dbReference>
<dbReference type="GO" id="GO:0003677">
    <property type="term" value="F:DNA binding"/>
    <property type="evidence" value="ECO:0007669"/>
    <property type="project" value="InterPro"/>
</dbReference>
<dbReference type="OrthoDB" id="4641800at2"/>
<protein>
    <recommendedName>
        <fullName evidence="2">HTH cro/C1-type domain-containing protein</fullName>
    </recommendedName>
</protein>
<feature type="domain" description="HTH cro/C1-type" evidence="2">
    <location>
        <begin position="34"/>
        <end position="75"/>
    </location>
</feature>
<dbReference type="EMBL" id="BCSY01000058">
    <property type="protein sequence ID" value="GAS96784.1"/>
    <property type="molecule type" value="Genomic_DNA"/>
</dbReference>
<dbReference type="STRING" id="228230.RMCC_3750"/>
<dbReference type="InterPro" id="IPR001387">
    <property type="entry name" value="Cro/C1-type_HTH"/>
</dbReference>
<evidence type="ECO:0000313" key="4">
    <source>
        <dbReference type="Proteomes" id="UP000069443"/>
    </source>
</evidence>
<dbReference type="CDD" id="cd00093">
    <property type="entry name" value="HTH_XRE"/>
    <property type="match status" value="1"/>
</dbReference>
<proteinExistence type="predicted"/>